<organism evidence="1 2">
    <name type="scientific">Pseudomonas syringae pv. actinidiae</name>
    <dbReference type="NCBI Taxonomy" id="103796"/>
    <lineage>
        <taxon>Bacteria</taxon>
        <taxon>Pseudomonadati</taxon>
        <taxon>Pseudomonadota</taxon>
        <taxon>Gammaproteobacteria</taxon>
        <taxon>Pseudomonadales</taxon>
        <taxon>Pseudomonadaceae</taxon>
        <taxon>Pseudomonas</taxon>
        <taxon>Pseudomonas syringae</taxon>
    </lineage>
</organism>
<dbReference type="AlphaFoldDB" id="A0A2V0Q416"/>
<accession>A0A2V0Q416</accession>
<reference evidence="1 2" key="1">
    <citation type="submission" date="2018-04" db="EMBL/GenBank/DDBJ databases">
        <title>Draft genome sequence of Pseudomonas syringae pv. actinidiae biovar 1 strains isolated from kiwifruit in Kagawa prefecture.</title>
        <authorList>
            <person name="Tabuchi M."/>
            <person name="Saito M."/>
            <person name="Fujiwara S."/>
            <person name="Sasa N."/>
            <person name="Akimitsu K."/>
            <person name="Gomi K."/>
            <person name="Konishi-Sugita S."/>
            <person name="Hamano K."/>
            <person name="Kataoka I."/>
        </authorList>
    </citation>
    <scope>NUCLEOTIDE SEQUENCE [LARGE SCALE GENOMIC DNA]</scope>
    <source>
        <strain evidence="1 2">MAFF212206</strain>
    </source>
</reference>
<evidence type="ECO:0000313" key="2">
    <source>
        <dbReference type="Proteomes" id="UP000247480"/>
    </source>
</evidence>
<protein>
    <submittedName>
        <fullName evidence="1">Uncharacterized protein</fullName>
    </submittedName>
</protein>
<dbReference type="Proteomes" id="UP000247480">
    <property type="component" value="Unassembled WGS sequence"/>
</dbReference>
<gene>
    <name evidence="1" type="ORF">KPSA1_00603</name>
</gene>
<name>A0A2V0Q416_PSESF</name>
<comment type="caution">
    <text evidence="1">The sequence shown here is derived from an EMBL/GenBank/DDBJ whole genome shotgun (WGS) entry which is preliminary data.</text>
</comment>
<proteinExistence type="predicted"/>
<sequence length="42" mass="4668">MIRIAILGLSRSEKQNRPHLGGFSLLNSVISPLFVGLLRFSE</sequence>
<dbReference type="EMBL" id="BGJZ01000019">
    <property type="protein sequence ID" value="GBH07253.1"/>
    <property type="molecule type" value="Genomic_DNA"/>
</dbReference>
<evidence type="ECO:0000313" key="1">
    <source>
        <dbReference type="EMBL" id="GBH07253.1"/>
    </source>
</evidence>